<dbReference type="Gene3D" id="3.10.129.10">
    <property type="entry name" value="Hotdog Thioesterase"/>
    <property type="match status" value="1"/>
</dbReference>
<accession>A0A3D9RSB6</accession>
<keyword evidence="2" id="KW-1185">Reference proteome</keyword>
<dbReference type="InterPro" id="IPR027961">
    <property type="entry name" value="DUF4442"/>
</dbReference>
<gene>
    <name evidence="1" type="ORF">BX611_0138</name>
</gene>
<dbReference type="InterPro" id="IPR029069">
    <property type="entry name" value="HotDog_dom_sf"/>
</dbReference>
<dbReference type="AlphaFoldDB" id="A0A3D9RSB6"/>
<dbReference type="RefSeq" id="WP_115877567.1">
    <property type="nucleotide sequence ID" value="NZ_QTTQ01000009.1"/>
</dbReference>
<sequence>MDVFVKKMNRFLMFKLPSAYLCGVKLKELDSSKAVVTVTHKWINQNPFKSMYFAVQSMAAELSTGAIVIKKIKESGNNISMLVTNHSGRFTKKAVGKITFTCNNGVLIDEALNRTIATGEGQTIVMKSVGINENGEQVSEYEFEWSIKLKSKK</sequence>
<dbReference type="Pfam" id="PF14539">
    <property type="entry name" value="DUF4442"/>
    <property type="match status" value="1"/>
</dbReference>
<evidence type="ECO:0000313" key="2">
    <source>
        <dbReference type="Proteomes" id="UP000256429"/>
    </source>
</evidence>
<comment type="caution">
    <text evidence="1">The sequence shown here is derived from an EMBL/GenBank/DDBJ whole genome shotgun (WGS) entry which is preliminary data.</text>
</comment>
<evidence type="ECO:0000313" key="1">
    <source>
        <dbReference type="EMBL" id="REE82863.1"/>
    </source>
</evidence>
<dbReference type="Proteomes" id="UP000256429">
    <property type="component" value="Unassembled WGS sequence"/>
</dbReference>
<name>A0A3D9RSB6_9FLAO</name>
<dbReference type="SUPFAM" id="SSF54637">
    <property type="entry name" value="Thioesterase/thiol ester dehydrase-isomerase"/>
    <property type="match status" value="1"/>
</dbReference>
<dbReference type="EMBL" id="QTTQ01000009">
    <property type="protein sequence ID" value="REE82863.1"/>
    <property type="molecule type" value="Genomic_DNA"/>
</dbReference>
<protein>
    <submittedName>
        <fullName evidence="1">Uncharacterized protein DUF4442</fullName>
    </submittedName>
</protein>
<organism evidence="1 2">
    <name type="scientific">Lutibacter oceani</name>
    <dbReference type="NCBI Taxonomy" id="1853311"/>
    <lineage>
        <taxon>Bacteria</taxon>
        <taxon>Pseudomonadati</taxon>
        <taxon>Bacteroidota</taxon>
        <taxon>Flavobacteriia</taxon>
        <taxon>Flavobacteriales</taxon>
        <taxon>Flavobacteriaceae</taxon>
        <taxon>Lutibacter</taxon>
    </lineage>
</organism>
<dbReference type="OrthoDB" id="9153186at2"/>
<proteinExistence type="predicted"/>
<reference evidence="1 2" key="1">
    <citation type="submission" date="2018-08" db="EMBL/GenBank/DDBJ databases">
        <title>Genomic Encyclopedia of Type Strains, Phase III (KMG-III): the genomes of soil and plant-associated and newly described type strains.</title>
        <authorList>
            <person name="Whitman W."/>
        </authorList>
    </citation>
    <scope>NUCLEOTIDE SEQUENCE [LARGE SCALE GENOMIC DNA]</scope>
    <source>
        <strain evidence="1 2">325-5</strain>
    </source>
</reference>